<proteinExistence type="predicted"/>
<protein>
    <submittedName>
        <fullName evidence="1">Uncharacterized protein</fullName>
    </submittedName>
</protein>
<evidence type="ECO:0000313" key="1">
    <source>
        <dbReference type="EMBL" id="JAH23499.1"/>
    </source>
</evidence>
<organism evidence="1">
    <name type="scientific">Anguilla anguilla</name>
    <name type="common">European freshwater eel</name>
    <name type="synonym">Muraena anguilla</name>
    <dbReference type="NCBI Taxonomy" id="7936"/>
    <lineage>
        <taxon>Eukaryota</taxon>
        <taxon>Metazoa</taxon>
        <taxon>Chordata</taxon>
        <taxon>Craniata</taxon>
        <taxon>Vertebrata</taxon>
        <taxon>Euteleostomi</taxon>
        <taxon>Actinopterygii</taxon>
        <taxon>Neopterygii</taxon>
        <taxon>Teleostei</taxon>
        <taxon>Anguilliformes</taxon>
        <taxon>Anguillidae</taxon>
        <taxon>Anguilla</taxon>
    </lineage>
</organism>
<name>A0A0E9R307_ANGAN</name>
<reference evidence="1" key="1">
    <citation type="submission" date="2014-11" db="EMBL/GenBank/DDBJ databases">
        <authorList>
            <person name="Amaro Gonzalez C."/>
        </authorList>
    </citation>
    <scope>NUCLEOTIDE SEQUENCE</scope>
</reference>
<sequence>MVFIAISVLSVLLQEQIALFIYIGVRGASFPPLVIGADRMILQLVWNLPRSVPVSCV</sequence>
<dbReference type="EMBL" id="GBXM01085078">
    <property type="protein sequence ID" value="JAH23499.1"/>
    <property type="molecule type" value="Transcribed_RNA"/>
</dbReference>
<reference evidence="1" key="2">
    <citation type="journal article" date="2015" name="Fish Shellfish Immunol.">
        <title>Early steps in the European eel (Anguilla anguilla)-Vibrio vulnificus interaction in the gills: Role of the RtxA13 toxin.</title>
        <authorList>
            <person name="Callol A."/>
            <person name="Pajuelo D."/>
            <person name="Ebbesson L."/>
            <person name="Teles M."/>
            <person name="MacKenzie S."/>
            <person name="Amaro C."/>
        </authorList>
    </citation>
    <scope>NUCLEOTIDE SEQUENCE</scope>
</reference>
<accession>A0A0E9R307</accession>
<dbReference type="AlphaFoldDB" id="A0A0E9R307"/>